<dbReference type="Gene3D" id="1.20.5.620">
    <property type="entry name" value="F1F0 ATP synthase subunit B, membrane domain"/>
    <property type="match status" value="1"/>
</dbReference>
<keyword evidence="3" id="KW-0406">Ion transport</keyword>
<dbReference type="RefSeq" id="WP_004836610.1">
    <property type="nucleotide sequence ID" value="NZ_CAMPNK010000019.1"/>
</dbReference>
<comment type="caution">
    <text evidence="5">The sequence shown here is derived from an EMBL/GenBank/DDBJ whole genome shotgun (WGS) entry which is preliminary data.</text>
</comment>
<dbReference type="InterPro" id="IPR002842">
    <property type="entry name" value="ATPase_V1_Esu"/>
</dbReference>
<evidence type="ECO:0000256" key="4">
    <source>
        <dbReference type="SAM" id="Coils"/>
    </source>
</evidence>
<comment type="similarity">
    <text evidence="1">Belongs to the V-ATPase E subunit family.</text>
</comment>
<dbReference type="OrthoDB" id="87618at2"/>
<dbReference type="Proteomes" id="UP000070383">
    <property type="component" value="Unassembled WGS sequence"/>
</dbReference>
<dbReference type="GO" id="GO:0046961">
    <property type="term" value="F:proton-transporting ATPase activity, rotational mechanism"/>
    <property type="evidence" value="ECO:0007669"/>
    <property type="project" value="InterPro"/>
</dbReference>
<dbReference type="PATRIC" id="fig|33036.3.peg.208"/>
<evidence type="ECO:0000313" key="5">
    <source>
        <dbReference type="EMBL" id="KWZ79147.1"/>
    </source>
</evidence>
<dbReference type="EMBL" id="LRPM01000005">
    <property type="protein sequence ID" value="KWZ79147.1"/>
    <property type="molecule type" value="Genomic_DNA"/>
</dbReference>
<name>A0A133KHY4_9FIRM</name>
<gene>
    <name evidence="5" type="ORF">HMPREF3200_00205</name>
</gene>
<protein>
    <submittedName>
        <fullName evidence="5">ATP synthase, subunit E</fullName>
    </submittedName>
</protein>
<dbReference type="AlphaFoldDB" id="A0A133KHY4"/>
<evidence type="ECO:0000256" key="2">
    <source>
        <dbReference type="ARBA" id="ARBA00022448"/>
    </source>
</evidence>
<dbReference type="GO" id="GO:0033178">
    <property type="term" value="C:proton-transporting two-sector ATPase complex, catalytic domain"/>
    <property type="evidence" value="ECO:0007669"/>
    <property type="project" value="InterPro"/>
</dbReference>
<dbReference type="STRING" id="33036.HMPREF3200_00205"/>
<keyword evidence="4" id="KW-0175">Coiled coil</keyword>
<dbReference type="Pfam" id="PF01991">
    <property type="entry name" value="vATP-synt_E"/>
    <property type="match status" value="1"/>
</dbReference>
<feature type="coiled-coil region" evidence="4">
    <location>
        <begin position="1"/>
        <end position="58"/>
    </location>
</feature>
<sequence length="183" mass="21157">MNNLDLILQSIKDKANKEENQILEAAKAEAKTILEDMNKKAKAEAEKITADAKKEAELILSNEKVSAKRQARDIIISGKNEVIDDVIKRLEYHLKKMDANSYKKYVLNTIKNSQIKRGEVLLEESFKDIFTYKEMENFTIIDESVDEGFIVRDGKVEYDNRFSSLIKYKIDDIKKQISDSLFK</sequence>
<proteinExistence type="inferred from homology"/>
<reference evidence="6" key="1">
    <citation type="submission" date="2016-01" db="EMBL/GenBank/DDBJ databases">
        <authorList>
            <person name="Mitreva M."/>
            <person name="Pepin K.H."/>
            <person name="Mihindukulasuriya K.A."/>
            <person name="Fulton R."/>
            <person name="Fronick C."/>
            <person name="O'Laughlin M."/>
            <person name="Miner T."/>
            <person name="Herter B."/>
            <person name="Rosa B.A."/>
            <person name="Cordes M."/>
            <person name="Tomlinson C."/>
            <person name="Wollam A."/>
            <person name="Palsikar V.B."/>
            <person name="Mardis E.R."/>
            <person name="Wilson R.K."/>
        </authorList>
    </citation>
    <scope>NUCLEOTIDE SEQUENCE [LARGE SCALE GENOMIC DNA]</scope>
    <source>
        <strain evidence="6">MJR8151</strain>
    </source>
</reference>
<keyword evidence="6" id="KW-1185">Reference proteome</keyword>
<evidence type="ECO:0000256" key="1">
    <source>
        <dbReference type="ARBA" id="ARBA00005901"/>
    </source>
</evidence>
<dbReference type="SUPFAM" id="SSF160527">
    <property type="entry name" value="V-type ATPase subunit E-like"/>
    <property type="match status" value="1"/>
</dbReference>
<accession>A0A133KHY4</accession>
<evidence type="ECO:0000256" key="3">
    <source>
        <dbReference type="ARBA" id="ARBA00023065"/>
    </source>
</evidence>
<organism evidence="5 6">
    <name type="scientific">Anaerococcus tetradius</name>
    <dbReference type="NCBI Taxonomy" id="33036"/>
    <lineage>
        <taxon>Bacteria</taxon>
        <taxon>Bacillati</taxon>
        <taxon>Bacillota</taxon>
        <taxon>Tissierellia</taxon>
        <taxon>Tissierellales</taxon>
        <taxon>Peptoniphilaceae</taxon>
        <taxon>Anaerococcus</taxon>
    </lineage>
</organism>
<keyword evidence="2" id="KW-0813">Transport</keyword>
<evidence type="ECO:0000313" key="6">
    <source>
        <dbReference type="Proteomes" id="UP000070383"/>
    </source>
</evidence>